<organism evidence="1 2">
    <name type="scientific">Wenyingzhuangia fucanilytica</name>
    <dbReference type="NCBI Taxonomy" id="1790137"/>
    <lineage>
        <taxon>Bacteria</taxon>
        <taxon>Pseudomonadati</taxon>
        <taxon>Bacteroidota</taxon>
        <taxon>Flavobacteriia</taxon>
        <taxon>Flavobacteriales</taxon>
        <taxon>Flavobacteriaceae</taxon>
        <taxon>Wenyingzhuangia</taxon>
    </lineage>
</organism>
<evidence type="ECO:0000313" key="1">
    <source>
        <dbReference type="EMBL" id="ANW95993.1"/>
    </source>
</evidence>
<dbReference type="OrthoDB" id="240921at2"/>
<gene>
    <name evidence="1" type="ORF">AXE80_06730</name>
</gene>
<proteinExistence type="predicted"/>
<reference evidence="1 2" key="1">
    <citation type="submission" date="2016-02" db="EMBL/GenBank/DDBJ databases">
        <authorList>
            <person name="Wen L."/>
            <person name="He K."/>
            <person name="Yang H."/>
        </authorList>
    </citation>
    <scope>NUCLEOTIDE SEQUENCE [LARGE SCALE GENOMIC DNA]</scope>
    <source>
        <strain evidence="1 2">CZ1127</strain>
    </source>
</reference>
<dbReference type="STRING" id="1790137.AXE80_06730"/>
<evidence type="ECO:0008006" key="3">
    <source>
        <dbReference type="Google" id="ProtNLM"/>
    </source>
</evidence>
<sequence length="393" mass="46325">MKLTPYSLDNHFSYKFSFTIDEVLQDWSNIQHTNLYLSASYLKAIEQSKIPYLSFVYVVIYKKEIPVGIMYFQCLEITNGFYFQDTFPQEINKRITTKLLKKLCGNLMMCGNFFATGVNGYVLNKEVSPHLIYDVIKSLKITLKNDKTPLDFSFLMFKEFWKHQEIDLQKRIQSKKLTAFEIDVNMVLYLKPHWNTFKEYLEEMTTKYRTRAKSVYKKTVSVREQLLTAEEINKHKSIIRDLYLSVVKTASFNMVEFSTDSFYQFKKELKEDFVFKAYFQEDKMIAFSTACFTDGCLDANYVGINYDINNTIPLYQRILYDYVQLAIHHQVKELRLGRTAEMMKSSLGAKPVGMYLYLKHTNKVVNTIIKPLIKSVKPSEYELRNPFKDKVKT</sequence>
<accession>A0A1B1Y5F6</accession>
<dbReference type="AlphaFoldDB" id="A0A1B1Y5F6"/>
<name>A0A1B1Y5F6_9FLAO</name>
<dbReference type="Proteomes" id="UP000092967">
    <property type="component" value="Chromosome"/>
</dbReference>
<dbReference type="InterPro" id="IPR016181">
    <property type="entry name" value="Acyl_CoA_acyltransferase"/>
</dbReference>
<keyword evidence="2" id="KW-1185">Reference proteome</keyword>
<evidence type="ECO:0000313" key="2">
    <source>
        <dbReference type="Proteomes" id="UP000092967"/>
    </source>
</evidence>
<dbReference type="RefSeq" id="WP_068825657.1">
    <property type="nucleotide sequence ID" value="NZ_CP014224.1"/>
</dbReference>
<protein>
    <recommendedName>
        <fullName evidence="3">BioF2-like acetyltransferase domain-containing protein</fullName>
    </recommendedName>
</protein>
<dbReference type="SUPFAM" id="SSF55729">
    <property type="entry name" value="Acyl-CoA N-acyltransferases (Nat)"/>
    <property type="match status" value="1"/>
</dbReference>
<dbReference type="KEGG" id="wfu:AXE80_06730"/>
<dbReference type="EMBL" id="CP014224">
    <property type="protein sequence ID" value="ANW95993.1"/>
    <property type="molecule type" value="Genomic_DNA"/>
</dbReference>